<feature type="transmembrane region" description="Helical" evidence="1">
    <location>
        <begin position="304"/>
        <end position="326"/>
    </location>
</feature>
<dbReference type="Proteomes" id="UP000216451">
    <property type="component" value="Unassembled WGS sequence"/>
</dbReference>
<evidence type="ECO:0000313" key="3">
    <source>
        <dbReference type="Proteomes" id="UP000216451"/>
    </source>
</evidence>
<feature type="transmembrane region" description="Helical" evidence="1">
    <location>
        <begin position="241"/>
        <end position="262"/>
    </location>
</feature>
<comment type="caution">
    <text evidence="2">The sequence shown here is derived from an EMBL/GenBank/DDBJ whole genome shotgun (WGS) entry which is preliminary data.</text>
</comment>
<feature type="transmembrane region" description="Helical" evidence="1">
    <location>
        <begin position="552"/>
        <end position="573"/>
    </location>
</feature>
<keyword evidence="1" id="KW-1133">Transmembrane helix</keyword>
<feature type="transmembrane region" description="Helical" evidence="1">
    <location>
        <begin position="626"/>
        <end position="647"/>
    </location>
</feature>
<reference evidence="2 3" key="1">
    <citation type="journal article" date="2017" name="BMC Genomics">
        <title>Comparative genomic and phylogenomic analyses of the Bifidobacteriaceae family.</title>
        <authorList>
            <person name="Lugli G.A."/>
            <person name="Milani C."/>
            <person name="Turroni F."/>
            <person name="Duranti S."/>
            <person name="Mancabelli L."/>
            <person name="Mangifesta M."/>
            <person name="Ferrario C."/>
            <person name="Modesto M."/>
            <person name="Mattarelli P."/>
            <person name="Jiri K."/>
            <person name="van Sinderen D."/>
            <person name="Ventura M."/>
        </authorList>
    </citation>
    <scope>NUCLEOTIDE SEQUENCE [LARGE SCALE GENOMIC DNA]</scope>
    <source>
        <strain evidence="2 3">LMG 28769</strain>
    </source>
</reference>
<keyword evidence="1" id="KW-0472">Membrane</keyword>
<dbReference type="EMBL" id="MWXA01000003">
    <property type="protein sequence ID" value="OZG67765.1"/>
    <property type="molecule type" value="Genomic_DNA"/>
</dbReference>
<feature type="transmembrane region" description="Helical" evidence="1">
    <location>
        <begin position="179"/>
        <end position="198"/>
    </location>
</feature>
<feature type="transmembrane region" description="Helical" evidence="1">
    <location>
        <begin position="143"/>
        <end position="167"/>
    </location>
</feature>
<gene>
    <name evidence="2" type="ORF">BAQU_0409</name>
</gene>
<evidence type="ECO:0000256" key="1">
    <source>
        <dbReference type="SAM" id="Phobius"/>
    </source>
</evidence>
<sequence>MARISLNRDSNTQSTTSQQYLLTLFNKRFDKHKVEKNPIPDSSPEEFSSSIGTRNSMEHRSEKYARTAFVLVIIITSIRLIFGLMLPLTARSTVNLHLDDFLMIDYSHLWNHFHPTTADDILWAQVKPMSYPYFLSFIRVLGIPYRLAFTILWIISSLIASTGLYYLAKHLQYFTSPKWSTLLYILIYSFFVFSPVGFDDTTAQRIYRESIIPPTVFLIFGLILILIHFSLEFHQFQHNKYIFLEIAIGILLGITLAFFWYIKESSIWLAPLIASGILIPLVIQFQSILSLFRSRIPLKIKTCKVIAILIVTATPISTFGAGAWMYNKVNEHYFGVPYGSIRTEGEIAGFFSRLYQIKSPERTSYTWIPWSVMQKAINASPTLKSQTKLINLMRNSSEFGIKNWRQTPPGSDMGVWVMLKYLQQAGLYKNQRDPQILFAKINSELDTANLQQSSGFTPTSLLPKKNIDQIIALKSSFHAIWDTSVLWQDFQLTNRENTICPIDTNANNCRILETSLSTVFPLSNDAAQSSQSFQYSLSTKFSSTIFRIYRTAAPFLVLFSILGFGGTCILEIYRMVRKKHLTAVTQIKMYTAIISISCVLSVIALTTAVSWQYPVGGTPNYQQLKYYTLAFTPLIQILETIGVVLLIKFLKDFVSRKYYSNSACRNK</sequence>
<keyword evidence="3" id="KW-1185">Reference proteome</keyword>
<feature type="transmembrane region" description="Helical" evidence="1">
    <location>
        <begin position="268"/>
        <end position="292"/>
    </location>
</feature>
<proteinExistence type="predicted"/>
<keyword evidence="1" id="KW-0812">Transmembrane</keyword>
<feature type="transmembrane region" description="Helical" evidence="1">
    <location>
        <begin position="64"/>
        <end position="86"/>
    </location>
</feature>
<protein>
    <submittedName>
        <fullName evidence="2">Uncharacterized protein</fullName>
    </submittedName>
</protein>
<accession>A0A261G995</accession>
<organism evidence="2 3">
    <name type="scientific">Bifidobacterium aquikefiri</name>
    <dbReference type="NCBI Taxonomy" id="1653207"/>
    <lineage>
        <taxon>Bacteria</taxon>
        <taxon>Bacillati</taxon>
        <taxon>Actinomycetota</taxon>
        <taxon>Actinomycetes</taxon>
        <taxon>Bifidobacteriales</taxon>
        <taxon>Bifidobacteriaceae</taxon>
        <taxon>Bifidobacterium</taxon>
    </lineage>
</organism>
<feature type="transmembrane region" description="Helical" evidence="1">
    <location>
        <begin position="593"/>
        <end position="614"/>
    </location>
</feature>
<feature type="transmembrane region" description="Helical" evidence="1">
    <location>
        <begin position="210"/>
        <end position="229"/>
    </location>
</feature>
<dbReference type="AlphaFoldDB" id="A0A261G995"/>
<evidence type="ECO:0000313" key="2">
    <source>
        <dbReference type="EMBL" id="OZG67765.1"/>
    </source>
</evidence>
<name>A0A261G995_9BIFI</name>